<dbReference type="Pfam" id="PF12714">
    <property type="entry name" value="TILa"/>
    <property type="match status" value="4"/>
</dbReference>
<dbReference type="InterPro" id="IPR014853">
    <property type="entry name" value="VWF/SSPO/ZAN-like_Cys-rich_dom"/>
</dbReference>
<evidence type="ECO:0000259" key="5">
    <source>
        <dbReference type="PROSITE" id="PS51233"/>
    </source>
</evidence>
<dbReference type="Pfam" id="PF08742">
    <property type="entry name" value="C8"/>
    <property type="match status" value="5"/>
</dbReference>
<evidence type="ECO:0000256" key="2">
    <source>
        <dbReference type="ARBA" id="ARBA00023157"/>
    </source>
</evidence>
<gene>
    <name evidence="7" type="primary">LOC117552841</name>
</gene>
<dbReference type="InterPro" id="IPR025615">
    <property type="entry name" value="TILa_dom"/>
</dbReference>
<dbReference type="InterPro" id="IPR050780">
    <property type="entry name" value="Mucin_vWF_Thrombospondin_sf"/>
</dbReference>
<dbReference type="Proteomes" id="UP000515161">
    <property type="component" value="Unplaced"/>
</dbReference>
<dbReference type="PANTHER" id="PTHR11339">
    <property type="entry name" value="EXTRACELLULAR MATRIX GLYCOPROTEIN RELATED"/>
    <property type="match status" value="1"/>
</dbReference>
<keyword evidence="4" id="KW-0732">Signal</keyword>
<evidence type="ECO:0000256" key="3">
    <source>
        <dbReference type="ARBA" id="ARBA00023180"/>
    </source>
</evidence>
<dbReference type="SMART" id="SM00214">
    <property type="entry name" value="VWC"/>
    <property type="match status" value="4"/>
</dbReference>
<feature type="domain" description="VWFD" evidence="5">
    <location>
        <begin position="1640"/>
        <end position="1820"/>
    </location>
</feature>
<dbReference type="Pfam" id="PF01826">
    <property type="entry name" value="TIL"/>
    <property type="match status" value="5"/>
</dbReference>
<dbReference type="GeneID" id="117552841"/>
<feature type="domain" description="VWFD" evidence="5">
    <location>
        <begin position="1240"/>
        <end position="1418"/>
    </location>
</feature>
<dbReference type="FunFam" id="2.10.25.10:FF:000055">
    <property type="entry name" value="alpha-tectorin isoform X1"/>
    <property type="match status" value="3"/>
</dbReference>
<dbReference type="SMART" id="SM00215">
    <property type="entry name" value="VWC_out"/>
    <property type="match status" value="4"/>
</dbReference>
<evidence type="ECO:0000313" key="7">
    <source>
        <dbReference type="RefSeq" id="XP_034082397.1"/>
    </source>
</evidence>
<evidence type="ECO:0000313" key="6">
    <source>
        <dbReference type="Proteomes" id="UP000515161"/>
    </source>
</evidence>
<organism evidence="6 7">
    <name type="scientific">Gymnodraco acuticeps</name>
    <name type="common">Antarctic dragonfish</name>
    <dbReference type="NCBI Taxonomy" id="8218"/>
    <lineage>
        <taxon>Eukaryota</taxon>
        <taxon>Metazoa</taxon>
        <taxon>Chordata</taxon>
        <taxon>Craniata</taxon>
        <taxon>Vertebrata</taxon>
        <taxon>Euteleostomi</taxon>
        <taxon>Actinopterygii</taxon>
        <taxon>Neopterygii</taxon>
        <taxon>Teleostei</taxon>
        <taxon>Neoteleostei</taxon>
        <taxon>Acanthomorphata</taxon>
        <taxon>Eupercaria</taxon>
        <taxon>Perciformes</taxon>
        <taxon>Notothenioidei</taxon>
        <taxon>Bathydraconidae</taxon>
        <taxon>Gymnodraco</taxon>
    </lineage>
</organism>
<dbReference type="GO" id="GO:0031012">
    <property type="term" value="C:extracellular matrix"/>
    <property type="evidence" value="ECO:0007669"/>
    <property type="project" value="TreeGrafter"/>
</dbReference>
<dbReference type="SMART" id="SM00832">
    <property type="entry name" value="C8"/>
    <property type="match status" value="5"/>
</dbReference>
<dbReference type="PANTHER" id="PTHR11339:SF373">
    <property type="entry name" value="VWFD DOMAIN-CONTAINING PROTEIN"/>
    <property type="match status" value="1"/>
</dbReference>
<feature type="signal peptide" evidence="4">
    <location>
        <begin position="1"/>
        <end position="22"/>
    </location>
</feature>
<evidence type="ECO:0000256" key="1">
    <source>
        <dbReference type="ARBA" id="ARBA00022737"/>
    </source>
</evidence>
<dbReference type="InParanoid" id="A0A6P8W418"/>
<dbReference type="RefSeq" id="XP_034082397.1">
    <property type="nucleotide sequence ID" value="XM_034226506.1"/>
</dbReference>
<dbReference type="Pfam" id="PF00094">
    <property type="entry name" value="VWD"/>
    <property type="match status" value="5"/>
</dbReference>
<feature type="domain" description="VWFD" evidence="5">
    <location>
        <begin position="457"/>
        <end position="636"/>
    </location>
</feature>
<dbReference type="InterPro" id="IPR001846">
    <property type="entry name" value="VWF_type-D"/>
</dbReference>
<dbReference type="OrthoDB" id="6236007at2759"/>
<dbReference type="SUPFAM" id="SSF57567">
    <property type="entry name" value="Serine protease inhibitors"/>
    <property type="match status" value="5"/>
</dbReference>
<keyword evidence="2" id="KW-1015">Disulfide bond</keyword>
<feature type="domain" description="VWFD" evidence="5">
    <location>
        <begin position="2029"/>
        <end position="2209"/>
    </location>
</feature>
<dbReference type="InterPro" id="IPR002919">
    <property type="entry name" value="TIL_dom"/>
</dbReference>
<dbReference type="InterPro" id="IPR036084">
    <property type="entry name" value="Ser_inhib-like_sf"/>
</dbReference>
<keyword evidence="6" id="KW-1185">Reference proteome</keyword>
<accession>A0A6P8W418</accession>
<dbReference type="InterPro" id="IPR001007">
    <property type="entry name" value="VWF_dom"/>
</dbReference>
<name>A0A6P8W418_GYMAC</name>
<protein>
    <submittedName>
        <fullName evidence="7">IgGFc-binding protein-like</fullName>
    </submittedName>
</protein>
<dbReference type="GO" id="GO:0005615">
    <property type="term" value="C:extracellular space"/>
    <property type="evidence" value="ECO:0007669"/>
    <property type="project" value="TreeGrafter"/>
</dbReference>
<feature type="domain" description="VWFD" evidence="5">
    <location>
        <begin position="845"/>
        <end position="1027"/>
    </location>
</feature>
<reference evidence="7" key="1">
    <citation type="submission" date="2025-08" db="UniProtKB">
        <authorList>
            <consortium name="RefSeq"/>
        </authorList>
    </citation>
    <scope>IDENTIFICATION</scope>
</reference>
<proteinExistence type="predicted"/>
<keyword evidence="3" id="KW-0325">Glycoprotein</keyword>
<feature type="chain" id="PRO_5027821100" evidence="4">
    <location>
        <begin position="23"/>
        <end position="2421"/>
    </location>
</feature>
<dbReference type="KEGG" id="gacu:117552841"/>
<dbReference type="Pfam" id="PF17517">
    <property type="entry name" value="IgGFc_binding"/>
    <property type="match status" value="1"/>
</dbReference>
<dbReference type="InterPro" id="IPR035234">
    <property type="entry name" value="IgGFc-bd_N"/>
</dbReference>
<evidence type="ECO:0000256" key="4">
    <source>
        <dbReference type="SAM" id="SignalP"/>
    </source>
</evidence>
<sequence>MDIRPLTVCLAVCAALLAVCHGCSTGREFITTFLPNFQHGFWTRHTLHLVLTAQDSDATITIKVSSLKFSRRLRLSAGQSQWVSLPCGSELQKQFVNENSAVQISSTAAISVVSFNRRFASGDGAVVSPTEQLGTDYFVFTPSGGYPCKDKLVAIVNGKSQNRITILPGADVSLRNGWKWKRGEAMTIQLAPYASYLLRGRTTLTGTRIQSQEPVAVLAGNQCLYMGKHCEHVYEQLPPVHSLGKDYMVPMTGRKKTTNQAVIVAVEDNTELTLYSRKQKLAKAGDVILQKLIYKSPLVVKSNKKVMVLLLSDNRPYDPFLIKLIPTYKLSTDWAVETVRGLRNTVSILSEREGAASVKVCWSGRCRSPRWSCLLTDKHWVWSNVDVGHQQSHVSVEGDALMAVYAYGGKFLHSYGIAGVCSEGVTPPTPPPDPCENVKCRVKERCVKGECVHVSTATCRAVGDPHYRTFDGRRFDFQGTCTYIMTTVAKKTSDLREFTVTTKNDHRGNRRVSFVRTVGVTVYEQNITIGRHRSQVEVNGELQYLPVSLLGGKVSVKQSGAYATLTTDFGLNVRYDWNMRLYITVPSSYHQLLGGLCGNYNGDMTDDLPEAKDSSVPTVLKMIRKWKAEDSDRFCDDNCAGRCPQCSEKQQAHFRLPKLCGVLTEANGSFSACHKQVDPSMYLDNCVYDVCVDKGARWVLCANLKSYGDACQSEGVKVNPEWRMVTKCFLSCPKGSHYEACGSSCPASCSDPHSEKQCKDLCVEGCQCDKGLVISGDRCVPQKGCGCQHKGSYYPSGKAFWADNTCTTKCECIRGKAKCKSVTCKKNELCALKEGVRNCYPASFATCKGTGDPHYRSFDQRRFDFQGTCTYVLSQIIKGSDKDLERFQVLVQNENRGRNKAVAYTKTVSLTVFDNITVSMSRGNAGKILVNSQPVNLPYSMEDGKLSLYRQGYFGVVTTYFGLTLRFNWNSYVSLTLPSTYSSATGGLCGNYNGKPGDDFLKPDGTLANHINVFGHSWKAGGDAGCTSDCPNGKCPECEPALTLRYQDKKYCGIIADEQGPFGQCHSKLDHTSFLKECVFDLCMYQGHASALCNSLSAFSTTCQEAGTTVGSWRTQQFCPPSCGANSHYEQCGSPCPLTCSGLAPPESCDRSAPCSEGCVCDDGFMLSDDKCVPLSECGCQYEGQYYLSGQVFYLGKACNTRCVCTDDGEVQCDPKSGCSANEKCVVKGGSSSCAPKGVGSCSVSGGRMVRSFDGQAYPLWGDCLFLLAQVGENEGGLEAFTVFVHQQTHEDGSVSRSVELQVYDMEITLKSGVIWEIKVEDIRVFLPVALADGKVRAHQNGINIIIESDFGLRLTYDTLAGVILQLPSTYHSAPKGLCGNYNGKLSDDPSSADTEESLVIEKDEEPCETSCGATSCPEPDQNKVPDAKKACDIIKSKKGPFSGCHSTVAPTPDYDACVREMSTGGAGQAVLCRHIQSYVTACQLAGAEIRTWRSDSFCAVSCAAGSHYELCSSSCSSTCSSLQSSAPCPPCQEGCQCADSLMSDGARCVPVEKCGCVVDGQYYRSGTSVLLEGCSERCACEGGQYSCKSTSCQQGQECRNKDGALGCFSTDPCAEVECRVKEHCVVSEGQGVCVPDSTALCWAFGDPHYSTFDNTRYSFQGTCTYVLVNTTGLDPSLTSFTVISKNELRGNSEGSFVRSATVEMLGHRISIPSSQRGVILVDGIRMGLPVRLEGGSISITASGIRGTLQSDFGVEVTFDWSTLLMVSISSSYFGNVAGLCGNYNGDPEDEMTQAGGRPAANLTYWASTWSLEDYDPFCYHFCEDVCPQCSDQDRVKYTGPDYCGIISDKKGPFAGCHGSLPVAENVADCLYDVCTNEGRQEVLCEALSTYLAECQEAGASVLPWRQLAKCSVECPAHSHYNVCGSACPPSCGPQPEVCPKVCVEGCFCDPGYVQSGKECVIKEKGCGCNHDDRYYLPGETFWADSLCSQRCVCDAGTQKVKCKQAGCRKGEKCSVVDGVQGCVPVGFKTCSTHGDPHYTSFDGRRFDFQGNCVYKLAGVCGDQSGLEPFEIKLENNNRGNKRVSYAKVVTVKVHGNTYILSVDLPGRVLVDGLQSSLPFSIPSNKTLVHVYPRYRQAVLETSFLKVSFDFASSVRVELATSYHNAVCGLCGNMNDDPADDLKLPNGKLAANGNKFGVSQWLEDAPGCSRDCSNCATPLPPHFKPPGYTSVCDVITAKEGPLADCGGRVDAEQYRQDCIYDMVLNDGNQEAACNIISDYVEKCQMRGGCVRAWRNRRFCWMHCPANSMYSVTASGCPISCTVKSQPVECKAPPSEGCVCNPGYLQSQDGCVPLAQCGCLSEQQYIVSGQKFYPKPDCMKLCECRGGTVSCEDKPCQKGKSCGVHEGVRGCYDNLKTHGNKG</sequence>
<dbReference type="SMART" id="SM00216">
    <property type="entry name" value="VWD"/>
    <property type="match status" value="5"/>
</dbReference>
<dbReference type="Gene3D" id="2.10.25.10">
    <property type="entry name" value="Laminin"/>
    <property type="match status" value="5"/>
</dbReference>
<dbReference type="PROSITE" id="PS51233">
    <property type="entry name" value="VWFD"/>
    <property type="match status" value="5"/>
</dbReference>
<dbReference type="CDD" id="cd19941">
    <property type="entry name" value="TIL"/>
    <property type="match status" value="4"/>
</dbReference>
<keyword evidence="1" id="KW-0677">Repeat</keyword>